<organism evidence="1 2">
    <name type="scientific">Streblomastix strix</name>
    <dbReference type="NCBI Taxonomy" id="222440"/>
    <lineage>
        <taxon>Eukaryota</taxon>
        <taxon>Metamonada</taxon>
        <taxon>Preaxostyla</taxon>
        <taxon>Oxymonadida</taxon>
        <taxon>Streblomastigidae</taxon>
        <taxon>Streblomastix</taxon>
    </lineage>
</organism>
<sequence length="92" mass="10577">MKLEPPNTSIDPYSTSLLIIYSIPDIAFDVERFCYEIWLETEKLACIESDGALLLILALRSYSDVIYARTKMHKIINTTKRANDFMSAKNIE</sequence>
<gene>
    <name evidence="1" type="ORF">EZS28_011062</name>
</gene>
<proteinExistence type="predicted"/>
<reference evidence="1 2" key="1">
    <citation type="submission" date="2019-03" db="EMBL/GenBank/DDBJ databases">
        <title>Single cell metagenomics reveals metabolic interactions within the superorganism composed of flagellate Streblomastix strix and complex community of Bacteroidetes bacteria on its surface.</title>
        <authorList>
            <person name="Treitli S.C."/>
            <person name="Kolisko M."/>
            <person name="Husnik F."/>
            <person name="Keeling P."/>
            <person name="Hampl V."/>
        </authorList>
    </citation>
    <scope>NUCLEOTIDE SEQUENCE [LARGE SCALE GENOMIC DNA]</scope>
    <source>
        <strain evidence="1">ST1C</strain>
    </source>
</reference>
<dbReference type="EMBL" id="SNRW01002239">
    <property type="protein sequence ID" value="KAA6393410.1"/>
    <property type="molecule type" value="Genomic_DNA"/>
</dbReference>
<name>A0A5J4WEQ6_9EUKA</name>
<comment type="caution">
    <text evidence="1">The sequence shown here is derived from an EMBL/GenBank/DDBJ whole genome shotgun (WGS) entry which is preliminary data.</text>
</comment>
<evidence type="ECO:0000313" key="2">
    <source>
        <dbReference type="Proteomes" id="UP000324800"/>
    </source>
</evidence>
<evidence type="ECO:0000313" key="1">
    <source>
        <dbReference type="EMBL" id="KAA6393410.1"/>
    </source>
</evidence>
<protein>
    <submittedName>
        <fullName evidence="1">Uncharacterized protein</fullName>
    </submittedName>
</protein>
<dbReference type="AlphaFoldDB" id="A0A5J4WEQ6"/>
<accession>A0A5J4WEQ6</accession>
<dbReference type="Proteomes" id="UP000324800">
    <property type="component" value="Unassembled WGS sequence"/>
</dbReference>